<protein>
    <submittedName>
        <fullName evidence="1">Uncharacterized protein</fullName>
    </submittedName>
</protein>
<dbReference type="EMBL" id="JAGFBR010000784">
    <property type="protein sequence ID" value="KAH0434775.1"/>
    <property type="molecule type" value="Genomic_DNA"/>
</dbReference>
<comment type="caution">
    <text evidence="1">The sequence shown here is derived from an EMBL/GenBank/DDBJ whole genome shotgun (WGS) entry which is preliminary data.</text>
</comment>
<reference evidence="1" key="2">
    <citation type="submission" date="2021-03" db="EMBL/GenBank/DDBJ databases">
        <authorList>
            <person name="Zhang Y."/>
            <person name="Zhang G.-Q."/>
            <person name="Huang T."/>
            <person name="Niu S.-C."/>
            <person name="Liu Z.-J."/>
        </authorList>
    </citation>
    <scope>NUCLEOTIDE SEQUENCE</scope>
    <source>
        <strain evidence="1">Lindl</strain>
        <tissue evidence="1">Fresh leaves</tissue>
    </source>
</reference>
<dbReference type="Proteomes" id="UP000775213">
    <property type="component" value="Unassembled WGS sequence"/>
</dbReference>
<reference evidence="1 3" key="1">
    <citation type="journal article" date="2021" name="Hortic Res">
        <title>Chromosome-scale assembly of the Dendrobium chrysotoxum genome enhances the understanding of orchid evolution.</title>
        <authorList>
            <person name="Zhang Y."/>
            <person name="Zhang G.Q."/>
            <person name="Zhang D."/>
            <person name="Liu X.D."/>
            <person name="Xu X.Y."/>
            <person name="Sun W.H."/>
            <person name="Yu X."/>
            <person name="Zhu X."/>
            <person name="Wang Z.W."/>
            <person name="Zhao X."/>
            <person name="Zhong W.Y."/>
            <person name="Chen H."/>
            <person name="Yin W.L."/>
            <person name="Huang T."/>
            <person name="Niu S.C."/>
            <person name="Liu Z.J."/>
        </authorList>
    </citation>
    <scope>NUCLEOTIDE SEQUENCE [LARGE SCALE GENOMIC DNA]</scope>
    <source>
        <strain evidence="1">Lindl</strain>
    </source>
</reference>
<dbReference type="EMBL" id="JAGFBR010000002">
    <property type="protein sequence ID" value="KAH0469806.1"/>
    <property type="molecule type" value="Genomic_DNA"/>
</dbReference>
<accession>A0AAV7FII5</accession>
<organism evidence="1 3">
    <name type="scientific">Dendrobium chrysotoxum</name>
    <name type="common">Orchid</name>
    <dbReference type="NCBI Taxonomy" id="161865"/>
    <lineage>
        <taxon>Eukaryota</taxon>
        <taxon>Viridiplantae</taxon>
        <taxon>Streptophyta</taxon>
        <taxon>Embryophyta</taxon>
        <taxon>Tracheophyta</taxon>
        <taxon>Spermatophyta</taxon>
        <taxon>Magnoliopsida</taxon>
        <taxon>Liliopsida</taxon>
        <taxon>Asparagales</taxon>
        <taxon>Orchidaceae</taxon>
        <taxon>Epidendroideae</taxon>
        <taxon>Malaxideae</taxon>
        <taxon>Dendrobiinae</taxon>
        <taxon>Dendrobium</taxon>
    </lineage>
</organism>
<evidence type="ECO:0000313" key="1">
    <source>
        <dbReference type="EMBL" id="KAH0434775.1"/>
    </source>
</evidence>
<evidence type="ECO:0000313" key="2">
    <source>
        <dbReference type="EMBL" id="KAH0469806.1"/>
    </source>
</evidence>
<sequence length="78" mass="8685">MELFTAFDQIFGIATFISEERATGTITTVFEEQATDGERVLLHVLHTLFGFGDHLLIFGGSDCSDDGGENEEEEKLER</sequence>
<proteinExistence type="predicted"/>
<dbReference type="AlphaFoldDB" id="A0AAV7FII5"/>
<gene>
    <name evidence="2" type="ORF">IEQ34_001364</name>
    <name evidence="1" type="ORF">IEQ34_026770</name>
</gene>
<evidence type="ECO:0000313" key="3">
    <source>
        <dbReference type="Proteomes" id="UP000775213"/>
    </source>
</evidence>
<name>A0AAV7FII5_DENCH</name>
<keyword evidence="3" id="KW-1185">Reference proteome</keyword>